<name>A0ABN6SMN2_9LACO</name>
<protein>
    <submittedName>
        <fullName evidence="1">Uncharacterized protein</fullName>
    </submittedName>
</protein>
<dbReference type="EMBL" id="AP026803">
    <property type="protein sequence ID" value="BDR60973.1"/>
    <property type="molecule type" value="Genomic_DNA"/>
</dbReference>
<sequence length="177" mass="20902">MNSKEANAIIDDLNEQNHNDYYIDFVPITFPNEDFAELADYLEKHYKPDFANKIVFIAFTIMHYYESYVSLVIDGDEDEYENDEDYEATETDIYFSKLRYKDLRHLGLEELAKLISKMVIDNYRGINILFKNDDKFSLMAIEDEYDTYFRNLSGNALKLVDQLVNHQGIYLKKAPNN</sequence>
<reference evidence="1 2" key="1">
    <citation type="journal article" date="2023" name="Microbiol. Spectr.">
        <title>Symbiosis of Carpenter Bees with Uncharacterized Lactic Acid Bacteria Showing NAD Auxotrophy.</title>
        <authorList>
            <person name="Kawasaki S."/>
            <person name="Ozawa K."/>
            <person name="Mori T."/>
            <person name="Yamamoto A."/>
            <person name="Ito M."/>
            <person name="Ohkuma M."/>
            <person name="Sakamoto M."/>
            <person name="Matsutani M."/>
        </authorList>
    </citation>
    <scope>NUCLEOTIDE SEQUENCE [LARGE SCALE GENOMIC DNA]</scope>
    <source>
        <strain evidence="1 2">Kim32-2</strain>
    </source>
</reference>
<keyword evidence="2" id="KW-1185">Reference proteome</keyword>
<accession>A0ABN6SMN2</accession>
<gene>
    <name evidence="1" type="ORF">KIM322_12340</name>
</gene>
<organism evidence="1 2">
    <name type="scientific">Lactobacillus xylocopicola</name>
    <dbReference type="NCBI Taxonomy" id="2976676"/>
    <lineage>
        <taxon>Bacteria</taxon>
        <taxon>Bacillati</taxon>
        <taxon>Bacillota</taxon>
        <taxon>Bacilli</taxon>
        <taxon>Lactobacillales</taxon>
        <taxon>Lactobacillaceae</taxon>
        <taxon>Lactobacillus</taxon>
    </lineage>
</organism>
<proteinExistence type="predicted"/>
<evidence type="ECO:0000313" key="1">
    <source>
        <dbReference type="EMBL" id="BDR60973.1"/>
    </source>
</evidence>
<dbReference type="Proteomes" id="UP001321741">
    <property type="component" value="Chromosome"/>
</dbReference>
<evidence type="ECO:0000313" key="2">
    <source>
        <dbReference type="Proteomes" id="UP001321741"/>
    </source>
</evidence>
<dbReference type="RefSeq" id="WP_317637210.1">
    <property type="nucleotide sequence ID" value="NZ_AP026803.1"/>
</dbReference>